<accession>A0A3G5AB83</accession>
<organism evidence="3">
    <name type="scientific">Hyperionvirus sp</name>
    <dbReference type="NCBI Taxonomy" id="2487770"/>
    <lineage>
        <taxon>Viruses</taxon>
        <taxon>Varidnaviria</taxon>
        <taxon>Bamfordvirae</taxon>
        <taxon>Nucleocytoviricota</taxon>
        <taxon>Megaviricetes</taxon>
        <taxon>Imitervirales</taxon>
        <taxon>Mimiviridae</taxon>
        <taxon>Klosneuvirinae</taxon>
    </lineage>
</organism>
<dbReference type="InterPro" id="IPR035979">
    <property type="entry name" value="RBD_domain_sf"/>
</dbReference>
<dbReference type="Pfam" id="PF00076">
    <property type="entry name" value="RRM_1"/>
    <property type="match status" value="2"/>
</dbReference>
<dbReference type="PANTHER" id="PTHR48025">
    <property type="entry name" value="OS02G0815200 PROTEIN"/>
    <property type="match status" value="1"/>
</dbReference>
<evidence type="ECO:0000259" key="2">
    <source>
        <dbReference type="PROSITE" id="PS50102"/>
    </source>
</evidence>
<name>A0A3G5AB83_9VIRU</name>
<dbReference type="SUPFAM" id="SSF54928">
    <property type="entry name" value="RNA-binding domain, RBD"/>
    <property type="match status" value="1"/>
</dbReference>
<sequence length="227" mass="26274">MSSETIEIKIFVGNVPFQCVQEEFNMCFKNVPGFVSAEIVTRHNSSYSRGFGFVAMSNMSDAKKLIERNDIMFKDRILRFTEYNFQDKSRVVRQNKNYLFVRNVSKEMNREQLKIIFQQYGTVGACFINTNIRTGEPRGNAVVEIKDDTQFERLLEEKYIQTPNGETFEISRWRNKNQNPKVKLSPSKKEKTQVGNRIDSKEIYRIAFNAGVNVGRLEGLKIAKKGA</sequence>
<dbReference type="EMBL" id="MK072390">
    <property type="protein sequence ID" value="AYV83521.1"/>
    <property type="molecule type" value="Genomic_DNA"/>
</dbReference>
<evidence type="ECO:0000256" key="1">
    <source>
        <dbReference type="ARBA" id="ARBA00022884"/>
    </source>
</evidence>
<proteinExistence type="predicted"/>
<dbReference type="InterPro" id="IPR012677">
    <property type="entry name" value="Nucleotide-bd_a/b_plait_sf"/>
</dbReference>
<dbReference type="GO" id="GO:0003729">
    <property type="term" value="F:mRNA binding"/>
    <property type="evidence" value="ECO:0007669"/>
    <property type="project" value="TreeGrafter"/>
</dbReference>
<reference evidence="3" key="1">
    <citation type="submission" date="2018-10" db="EMBL/GenBank/DDBJ databases">
        <title>Hidden diversity of soil giant viruses.</title>
        <authorList>
            <person name="Schulz F."/>
            <person name="Alteio L."/>
            <person name="Goudeau D."/>
            <person name="Ryan E.M."/>
            <person name="Malmstrom R.R."/>
            <person name="Blanchard J."/>
            <person name="Woyke T."/>
        </authorList>
    </citation>
    <scope>NUCLEOTIDE SEQUENCE</scope>
    <source>
        <strain evidence="3">HYV1</strain>
    </source>
</reference>
<dbReference type="CDD" id="cd00590">
    <property type="entry name" value="RRM_SF"/>
    <property type="match status" value="1"/>
</dbReference>
<dbReference type="SMART" id="SM00360">
    <property type="entry name" value="RRM"/>
    <property type="match status" value="2"/>
</dbReference>
<protein>
    <submittedName>
        <fullName evidence="3">RNA recognition motif protein</fullName>
    </submittedName>
</protein>
<dbReference type="PROSITE" id="PS50102">
    <property type="entry name" value="RRM"/>
    <property type="match status" value="2"/>
</dbReference>
<dbReference type="InterPro" id="IPR050502">
    <property type="entry name" value="Euk_RNA-bind_prot"/>
</dbReference>
<gene>
    <name evidence="3" type="ORF">Hyperionvirus8_5</name>
</gene>
<keyword evidence="1" id="KW-0694">RNA-binding</keyword>
<feature type="domain" description="RRM" evidence="2">
    <location>
        <begin position="8"/>
        <end position="85"/>
    </location>
</feature>
<dbReference type="Gene3D" id="3.30.70.330">
    <property type="match status" value="2"/>
</dbReference>
<dbReference type="PANTHER" id="PTHR48025:SF1">
    <property type="entry name" value="RRM DOMAIN-CONTAINING PROTEIN"/>
    <property type="match status" value="1"/>
</dbReference>
<feature type="domain" description="RRM" evidence="2">
    <location>
        <begin position="97"/>
        <end position="189"/>
    </location>
</feature>
<dbReference type="InterPro" id="IPR000504">
    <property type="entry name" value="RRM_dom"/>
</dbReference>
<evidence type="ECO:0000313" key="3">
    <source>
        <dbReference type="EMBL" id="AYV83521.1"/>
    </source>
</evidence>